<gene>
    <name evidence="2" type="ORF">Q9R02_05370</name>
</gene>
<dbReference type="RefSeq" id="WP_305995625.1">
    <property type="nucleotide sequence ID" value="NZ_JAVALS010000002.1"/>
</dbReference>
<feature type="compositionally biased region" description="Low complexity" evidence="1">
    <location>
        <begin position="60"/>
        <end position="78"/>
    </location>
</feature>
<feature type="region of interest" description="Disordered" evidence="1">
    <location>
        <begin position="50"/>
        <end position="88"/>
    </location>
</feature>
<comment type="caution">
    <text evidence="2">The sequence shown here is derived from an EMBL/GenBank/DDBJ whole genome shotgun (WGS) entry which is preliminary data.</text>
</comment>
<sequence length="434" mass="46138">MKARRSDKGPRAEPGRRGWLRGLVTLLALAVLGGGTFLWGVANGAVNGQAPRTGATTPEAVATATSKPAPKAKPYVPKSCDAGGRKPPVVTVSQRPALRSVNIGFEDLTNTQPGHLQALAKHLDDVDANAVQIAVGRLDWLSFIWPGHEELSSIDAVAVDGRDLVQEALDAFGCDAHGQRRHVTLSVDALLGRRFTQDPQLAGQSVDGKPSTLFGSVTAWSKGPLGTEMAQLSGFLAGRYHPDAVNVTELMFFSESYGADDKADYLAVTGRKDWPRTGDGAIDVNDPSIGVWRSAAVEHVMSRVAVATRPVGVQATMDINYPLTAGVAGRPDAGQDAVGLLKVTDGLNLWYYPGMLAGSVPSIEQVDRDLVEQYPGRVSVSLGLWFSGHPGISQEQFVSELGRVDRLVQGSVSVTPASMMTDAEWKALRTAWVG</sequence>
<reference evidence="2 3" key="1">
    <citation type="submission" date="2023-08" db="EMBL/GenBank/DDBJ databases">
        <title>Arthrobacter horti sp. nov., isolated from forest soil.</title>
        <authorList>
            <person name="Park M."/>
        </authorList>
    </citation>
    <scope>NUCLEOTIDE SEQUENCE [LARGE SCALE GENOMIC DNA]</scope>
    <source>
        <strain evidence="2 3">YJM1</strain>
    </source>
</reference>
<keyword evidence="3" id="KW-1185">Reference proteome</keyword>
<protein>
    <submittedName>
        <fullName evidence="2">Uncharacterized protein</fullName>
    </submittedName>
</protein>
<dbReference type="Proteomes" id="UP001232725">
    <property type="component" value="Unassembled WGS sequence"/>
</dbReference>
<proteinExistence type="predicted"/>
<accession>A0ABT9IMS6</accession>
<dbReference type="EMBL" id="JAVALS010000002">
    <property type="protein sequence ID" value="MDP5226582.1"/>
    <property type="molecule type" value="Genomic_DNA"/>
</dbReference>
<name>A0ABT9IMS6_9MICC</name>
<evidence type="ECO:0000313" key="3">
    <source>
        <dbReference type="Proteomes" id="UP001232725"/>
    </source>
</evidence>
<evidence type="ECO:0000256" key="1">
    <source>
        <dbReference type="SAM" id="MobiDB-lite"/>
    </source>
</evidence>
<evidence type="ECO:0000313" key="2">
    <source>
        <dbReference type="EMBL" id="MDP5226582.1"/>
    </source>
</evidence>
<organism evidence="2 3">
    <name type="scientific">Arthrobacter horti</name>
    <dbReference type="NCBI Taxonomy" id="3068273"/>
    <lineage>
        <taxon>Bacteria</taxon>
        <taxon>Bacillati</taxon>
        <taxon>Actinomycetota</taxon>
        <taxon>Actinomycetes</taxon>
        <taxon>Micrococcales</taxon>
        <taxon>Micrococcaceae</taxon>
        <taxon>Arthrobacter</taxon>
    </lineage>
</organism>